<dbReference type="RefSeq" id="XP_014665799.1">
    <property type="nucleotide sequence ID" value="XM_014810313.1"/>
</dbReference>
<dbReference type="PROSITE" id="PS50920">
    <property type="entry name" value="SOLCAR"/>
    <property type="match status" value="1"/>
</dbReference>
<organism evidence="15 16">
    <name type="scientific">Priapulus caudatus</name>
    <name type="common">Priapulid worm</name>
    <dbReference type="NCBI Taxonomy" id="37621"/>
    <lineage>
        <taxon>Eukaryota</taxon>
        <taxon>Metazoa</taxon>
        <taxon>Ecdysozoa</taxon>
        <taxon>Scalidophora</taxon>
        <taxon>Priapulida</taxon>
        <taxon>Priapulimorpha</taxon>
        <taxon>Priapulimorphida</taxon>
        <taxon>Priapulidae</taxon>
        <taxon>Priapulus</taxon>
    </lineage>
</organism>
<keyword evidence="10 12" id="KW-0472">Membrane</keyword>
<dbReference type="Proteomes" id="UP000695022">
    <property type="component" value="Unplaced"/>
</dbReference>
<keyword evidence="8" id="KW-1133">Transmembrane helix</keyword>
<keyword evidence="7" id="KW-0106">Calcium</keyword>
<evidence type="ECO:0000256" key="8">
    <source>
        <dbReference type="ARBA" id="ARBA00022989"/>
    </source>
</evidence>
<evidence type="ECO:0000256" key="1">
    <source>
        <dbReference type="ARBA" id="ARBA00004448"/>
    </source>
</evidence>
<sequence>MTIMAAPSDNLRSLFNKVQKHITLLRGKVLPTALCEFAAKTERADPDALREVFLKYTSVEKNGERFMTPDDFVRGYLGLYAEENYNKETVTFLASAADYTKDGLISFDEFHSFEGILTAPDAMYLFAFQLFDTNGSGGVSYGEFQEIFSHTDLHKQIPFNFDTNFVKNHFGEEKMRSVNYYEFSQLLHVAGRVPASCSGCSPGDALKIAILFQSRTAGDPTGRLTYQDIMKIAPLVVEKMPYSLIQVQAVSDPSERSFLIQVLENAYRFTLGAIAGAMGASAVYPIDLVKTRLQNQRSAFVGEVLYKNSFDCFRKVLRHEGVLGLYRGLLPQLVGVAPEKAIKLTVNDLVRDKFRRPSGEIAPWSEIIAGGCAGGSQVMFTNPLEIVKIRLQVAGEFSSAGPRIGALSVIRDLGFLGLYKLLADATAKMLLADENGHNAPWTLFTAGFIAGMPAPSLTTPADVIKTRLQVQARAGQTVYTEYRLCFREDLWRGRRQGVWKGVRCDRSLSKM</sequence>
<dbReference type="InterPro" id="IPR051028">
    <property type="entry name" value="Mito_Solute_Carrier"/>
</dbReference>
<evidence type="ECO:0000259" key="14">
    <source>
        <dbReference type="PROSITE" id="PS50222"/>
    </source>
</evidence>
<dbReference type="InterPro" id="IPR011992">
    <property type="entry name" value="EF-hand-dom_pair"/>
</dbReference>
<dbReference type="Gene3D" id="1.10.238.10">
    <property type="entry name" value="EF-hand"/>
    <property type="match status" value="1"/>
</dbReference>
<evidence type="ECO:0000256" key="4">
    <source>
        <dbReference type="ARBA" id="ARBA00022692"/>
    </source>
</evidence>
<feature type="repeat" description="Solcar" evidence="12">
    <location>
        <begin position="263"/>
        <end position="353"/>
    </location>
</feature>
<dbReference type="Pfam" id="PF13202">
    <property type="entry name" value="EF-hand_5"/>
    <property type="match status" value="1"/>
</dbReference>
<dbReference type="Gene3D" id="1.50.40.10">
    <property type="entry name" value="Mitochondrial carrier domain"/>
    <property type="match status" value="1"/>
</dbReference>
<name>A0ABM1E0S8_PRICU</name>
<dbReference type="SUPFAM" id="SSF103506">
    <property type="entry name" value="Mitochondrial carrier"/>
    <property type="match status" value="1"/>
</dbReference>
<keyword evidence="4 12" id="KW-0812">Transmembrane</keyword>
<dbReference type="PRINTS" id="PR00926">
    <property type="entry name" value="MITOCARRIER"/>
</dbReference>
<dbReference type="Pfam" id="PF00153">
    <property type="entry name" value="Mito_carr"/>
    <property type="match status" value="3"/>
</dbReference>
<evidence type="ECO:0000256" key="7">
    <source>
        <dbReference type="ARBA" id="ARBA00022837"/>
    </source>
</evidence>
<dbReference type="SUPFAM" id="SSF47473">
    <property type="entry name" value="EF-hand"/>
    <property type="match status" value="1"/>
</dbReference>
<dbReference type="GeneID" id="106807845"/>
<proteinExistence type="inferred from homology"/>
<dbReference type="InterPro" id="IPR018108">
    <property type="entry name" value="MCP_transmembrane"/>
</dbReference>
<evidence type="ECO:0000256" key="13">
    <source>
        <dbReference type="RuleBase" id="RU000488"/>
    </source>
</evidence>
<keyword evidence="15" id="KW-1185">Reference proteome</keyword>
<dbReference type="InterPro" id="IPR002067">
    <property type="entry name" value="MCP"/>
</dbReference>
<evidence type="ECO:0000256" key="5">
    <source>
        <dbReference type="ARBA" id="ARBA00022737"/>
    </source>
</evidence>
<keyword evidence="6" id="KW-0999">Mitochondrion inner membrane</keyword>
<comment type="similarity">
    <text evidence="2 13">Belongs to the mitochondrial carrier (TC 2.A.29) family.</text>
</comment>
<dbReference type="InterPro" id="IPR002048">
    <property type="entry name" value="EF_hand_dom"/>
</dbReference>
<comment type="subunit">
    <text evidence="11">Homodimer (via N-terminus).</text>
</comment>
<protein>
    <submittedName>
        <fullName evidence="16">Calcium-binding mitochondrial carrier protein Aralar2-like</fullName>
    </submittedName>
</protein>
<evidence type="ECO:0000256" key="3">
    <source>
        <dbReference type="ARBA" id="ARBA00022448"/>
    </source>
</evidence>
<evidence type="ECO:0000256" key="6">
    <source>
        <dbReference type="ARBA" id="ARBA00022792"/>
    </source>
</evidence>
<evidence type="ECO:0000256" key="10">
    <source>
        <dbReference type="ARBA" id="ARBA00023136"/>
    </source>
</evidence>
<accession>A0ABM1E0S8</accession>
<evidence type="ECO:0000313" key="15">
    <source>
        <dbReference type="Proteomes" id="UP000695022"/>
    </source>
</evidence>
<evidence type="ECO:0000313" key="16">
    <source>
        <dbReference type="RefSeq" id="XP_014665799.1"/>
    </source>
</evidence>
<evidence type="ECO:0000256" key="2">
    <source>
        <dbReference type="ARBA" id="ARBA00006375"/>
    </source>
</evidence>
<dbReference type="PANTHER" id="PTHR45678:SF9">
    <property type="entry name" value="CALCIUM-BINDING MITOCHONDRIAL CARRIER PROTEIN ARALAR1"/>
    <property type="match status" value="1"/>
</dbReference>
<dbReference type="PANTHER" id="PTHR45678">
    <property type="entry name" value="MITOCHONDRIAL 2-OXODICARBOXYLATE CARRIER 1-RELATED"/>
    <property type="match status" value="1"/>
</dbReference>
<keyword evidence="9" id="KW-0496">Mitochondrion</keyword>
<evidence type="ECO:0000256" key="11">
    <source>
        <dbReference type="ARBA" id="ARBA00038674"/>
    </source>
</evidence>
<evidence type="ECO:0000256" key="12">
    <source>
        <dbReference type="PROSITE-ProRule" id="PRU00282"/>
    </source>
</evidence>
<feature type="domain" description="EF-hand" evidence="14">
    <location>
        <begin position="119"/>
        <end position="154"/>
    </location>
</feature>
<gene>
    <name evidence="16" type="primary">LOC106807845</name>
</gene>
<comment type="subcellular location">
    <subcellularLocation>
        <location evidence="1">Mitochondrion inner membrane</location>
        <topology evidence="1">Multi-pass membrane protein</topology>
    </subcellularLocation>
</comment>
<evidence type="ECO:0000256" key="9">
    <source>
        <dbReference type="ARBA" id="ARBA00023128"/>
    </source>
</evidence>
<keyword evidence="5" id="KW-0677">Repeat</keyword>
<dbReference type="PROSITE" id="PS50222">
    <property type="entry name" value="EF_HAND_2"/>
    <property type="match status" value="1"/>
</dbReference>
<dbReference type="InterPro" id="IPR023395">
    <property type="entry name" value="MCP_dom_sf"/>
</dbReference>
<keyword evidence="3 13" id="KW-0813">Transport</keyword>
<reference evidence="16" key="1">
    <citation type="submission" date="2025-08" db="UniProtKB">
        <authorList>
            <consortium name="RefSeq"/>
        </authorList>
    </citation>
    <scope>IDENTIFICATION</scope>
</reference>